<feature type="region of interest" description="Disordered" evidence="4">
    <location>
        <begin position="23"/>
        <end position="45"/>
    </location>
</feature>
<dbReference type="STRING" id="1160509.A0A3N4HEZ7"/>
<proteinExistence type="inferred from homology"/>
<dbReference type="Proteomes" id="UP000275078">
    <property type="component" value="Unassembled WGS sequence"/>
</dbReference>
<dbReference type="PANTHER" id="PTHR31601">
    <property type="entry name" value="28S RIBOSOMAL PROTEIN S36, MITOCHONDRIAL"/>
    <property type="match status" value="1"/>
</dbReference>
<sequence>MHTTVALRYARRAPLIQFLGKRTVPTGLDHSPRPHPEAPRASLPTSFAQYRERAQQHGPLSGYHAVTGGVAPREGEFFDRKELPQRFWRLQFSQEEMEVIESGGAAAFA</sequence>
<evidence type="ECO:0000256" key="1">
    <source>
        <dbReference type="ARBA" id="ARBA00004173"/>
    </source>
</evidence>
<keyword evidence="2" id="KW-0496">Mitochondrion</keyword>
<dbReference type="GO" id="GO:0005739">
    <property type="term" value="C:mitochondrion"/>
    <property type="evidence" value="ECO:0007669"/>
    <property type="project" value="UniProtKB-SubCell"/>
</dbReference>
<dbReference type="EMBL" id="ML119848">
    <property type="protein sequence ID" value="RPA72749.1"/>
    <property type="molecule type" value="Genomic_DNA"/>
</dbReference>
<keyword evidence="6" id="KW-1185">Reference proteome</keyword>
<evidence type="ECO:0008006" key="7">
    <source>
        <dbReference type="Google" id="ProtNLM"/>
    </source>
</evidence>
<gene>
    <name evidence="5" type="ORF">BJ508DRAFT_216756</name>
</gene>
<comment type="similarity">
    <text evidence="3">Belongs to the alpha-ketoglutarate dehydrogenase component 4 family.</text>
</comment>
<evidence type="ECO:0000256" key="4">
    <source>
        <dbReference type="SAM" id="MobiDB-lite"/>
    </source>
</evidence>
<comment type="subcellular location">
    <subcellularLocation>
        <location evidence="1">Mitochondrion</location>
    </subcellularLocation>
</comment>
<protein>
    <recommendedName>
        <fullName evidence="7">37S ribosomal protein YMR-31, mitochondrial</fullName>
    </recommendedName>
</protein>
<dbReference type="GO" id="GO:0004591">
    <property type="term" value="F:oxoglutarate dehydrogenase (succinyl-transferring) activity"/>
    <property type="evidence" value="ECO:0007669"/>
    <property type="project" value="TreeGrafter"/>
</dbReference>
<evidence type="ECO:0000313" key="6">
    <source>
        <dbReference type="Proteomes" id="UP000275078"/>
    </source>
</evidence>
<reference evidence="5 6" key="1">
    <citation type="journal article" date="2018" name="Nat. Ecol. Evol.">
        <title>Pezizomycetes genomes reveal the molecular basis of ectomycorrhizal truffle lifestyle.</title>
        <authorList>
            <person name="Murat C."/>
            <person name="Payen T."/>
            <person name="Noel B."/>
            <person name="Kuo A."/>
            <person name="Morin E."/>
            <person name="Chen J."/>
            <person name="Kohler A."/>
            <person name="Krizsan K."/>
            <person name="Balestrini R."/>
            <person name="Da Silva C."/>
            <person name="Montanini B."/>
            <person name="Hainaut M."/>
            <person name="Levati E."/>
            <person name="Barry K.W."/>
            <person name="Belfiori B."/>
            <person name="Cichocki N."/>
            <person name="Clum A."/>
            <person name="Dockter R.B."/>
            <person name="Fauchery L."/>
            <person name="Guy J."/>
            <person name="Iotti M."/>
            <person name="Le Tacon F."/>
            <person name="Lindquist E.A."/>
            <person name="Lipzen A."/>
            <person name="Malagnac F."/>
            <person name="Mello A."/>
            <person name="Molinier V."/>
            <person name="Miyauchi S."/>
            <person name="Poulain J."/>
            <person name="Riccioni C."/>
            <person name="Rubini A."/>
            <person name="Sitrit Y."/>
            <person name="Splivallo R."/>
            <person name="Traeger S."/>
            <person name="Wang M."/>
            <person name="Zifcakova L."/>
            <person name="Wipf D."/>
            <person name="Zambonelli A."/>
            <person name="Paolocci F."/>
            <person name="Nowrousian M."/>
            <person name="Ottonello S."/>
            <person name="Baldrian P."/>
            <person name="Spatafora J.W."/>
            <person name="Henrissat B."/>
            <person name="Nagy L.G."/>
            <person name="Aury J.M."/>
            <person name="Wincker P."/>
            <person name="Grigoriev I.V."/>
            <person name="Bonfante P."/>
            <person name="Martin F.M."/>
        </authorList>
    </citation>
    <scope>NUCLEOTIDE SEQUENCE [LARGE SCALE GENOMIC DNA]</scope>
    <source>
        <strain evidence="5 6">RN42</strain>
    </source>
</reference>
<evidence type="ECO:0000256" key="3">
    <source>
        <dbReference type="ARBA" id="ARBA00043970"/>
    </source>
</evidence>
<dbReference type="AlphaFoldDB" id="A0A3N4HEZ7"/>
<dbReference type="InterPro" id="IPR020373">
    <property type="entry name" value="Kgd4/YMR-31"/>
</dbReference>
<name>A0A3N4HEZ7_ASCIM</name>
<organism evidence="5 6">
    <name type="scientific">Ascobolus immersus RN42</name>
    <dbReference type="NCBI Taxonomy" id="1160509"/>
    <lineage>
        <taxon>Eukaryota</taxon>
        <taxon>Fungi</taxon>
        <taxon>Dikarya</taxon>
        <taxon>Ascomycota</taxon>
        <taxon>Pezizomycotina</taxon>
        <taxon>Pezizomycetes</taxon>
        <taxon>Pezizales</taxon>
        <taxon>Ascobolaceae</taxon>
        <taxon>Ascobolus</taxon>
    </lineage>
</organism>
<evidence type="ECO:0000313" key="5">
    <source>
        <dbReference type="EMBL" id="RPA72749.1"/>
    </source>
</evidence>
<dbReference type="GO" id="GO:0006103">
    <property type="term" value="P:2-oxoglutarate metabolic process"/>
    <property type="evidence" value="ECO:0007669"/>
    <property type="project" value="InterPro"/>
</dbReference>
<dbReference type="OrthoDB" id="2116030at2759"/>
<dbReference type="PANTHER" id="PTHR31601:SF2">
    <property type="entry name" value="ALPHA-KETOGLUTARATE DEHYDROGENASE COMPONENT 4"/>
    <property type="match status" value="1"/>
</dbReference>
<accession>A0A3N4HEZ7</accession>
<dbReference type="Pfam" id="PF10937">
    <property type="entry name" value="Kgd4-YMR31"/>
    <property type="match status" value="1"/>
</dbReference>
<evidence type="ECO:0000256" key="2">
    <source>
        <dbReference type="ARBA" id="ARBA00023128"/>
    </source>
</evidence>